<feature type="compositionally biased region" description="Basic residues" evidence="1">
    <location>
        <begin position="411"/>
        <end position="422"/>
    </location>
</feature>
<feature type="region of interest" description="Disordered" evidence="1">
    <location>
        <begin position="500"/>
        <end position="529"/>
    </location>
</feature>
<feature type="compositionally biased region" description="Low complexity" evidence="1">
    <location>
        <begin position="16"/>
        <end position="31"/>
    </location>
</feature>
<dbReference type="KEGG" id="kdj:28964694"/>
<name>A0AAJ8KHH0_9TREE</name>
<feature type="compositionally biased region" description="Basic and acidic residues" evidence="1">
    <location>
        <begin position="397"/>
        <end position="406"/>
    </location>
</feature>
<proteinExistence type="predicted"/>
<evidence type="ECO:0008006" key="4">
    <source>
        <dbReference type="Google" id="ProtNLM"/>
    </source>
</evidence>
<evidence type="ECO:0000313" key="2">
    <source>
        <dbReference type="EMBL" id="WWC58449.1"/>
    </source>
</evidence>
<dbReference type="EMBL" id="CP144530">
    <property type="protein sequence ID" value="WWC58449.1"/>
    <property type="molecule type" value="Genomic_DNA"/>
</dbReference>
<dbReference type="GeneID" id="28964694"/>
<dbReference type="RefSeq" id="XP_065824310.1">
    <property type="nucleotide sequence ID" value="XM_065968238.1"/>
</dbReference>
<feature type="region of interest" description="Disordered" evidence="1">
    <location>
        <begin position="332"/>
        <end position="361"/>
    </location>
</feature>
<evidence type="ECO:0000256" key="1">
    <source>
        <dbReference type="SAM" id="MobiDB-lite"/>
    </source>
</evidence>
<evidence type="ECO:0000313" key="3">
    <source>
        <dbReference type="Proteomes" id="UP000078595"/>
    </source>
</evidence>
<reference evidence="2" key="2">
    <citation type="submission" date="2024-02" db="EMBL/GenBank/DDBJ databases">
        <title>Comparative genomics of Cryptococcus and Kwoniella reveals pathogenesis evolution and contrasting modes of karyotype evolution via chromosome fusion or intercentromeric recombination.</title>
        <authorList>
            <person name="Coelho M.A."/>
            <person name="David-Palma M."/>
            <person name="Shea T."/>
            <person name="Bowers K."/>
            <person name="McGinley-Smith S."/>
            <person name="Mohammad A.W."/>
            <person name="Gnirke A."/>
            <person name="Yurkov A.M."/>
            <person name="Nowrousian M."/>
            <person name="Sun S."/>
            <person name="Cuomo C.A."/>
            <person name="Heitman J."/>
        </authorList>
    </citation>
    <scope>NUCLEOTIDE SEQUENCE</scope>
    <source>
        <strain evidence="2">CBS 10117</strain>
    </source>
</reference>
<feature type="region of interest" description="Disordered" evidence="1">
    <location>
        <begin position="1"/>
        <end position="31"/>
    </location>
</feature>
<dbReference type="Proteomes" id="UP000078595">
    <property type="component" value="Chromosome 1"/>
</dbReference>
<keyword evidence="3" id="KW-1185">Reference proteome</keyword>
<sequence>MPKARKSSLRVKHNKLGPLSSPLKPSSTSPSKLVEAAIPLDDKDVQQEDSPSLLSLSSTPWSDSMANEHLTIDEKRALSILHQLCAFEQVLMEFFTGLDGLDISPVKGSLVLSYDRVELFVNPQTGRQARRADDIKELEGMIKAITKSQIDAKDNVVPRSYLLRIQDNFLSALRNPFVHLRESAQVPGQVGLFVRPKDNASGKKKSRPPNLEGIRFELFSFPRKIVSPEDHGFLDDLSFDYTHRRVGERESKKYILIGLGMARVINHHCTRDKVEWPFAPNGLKFKDGHKEIGVMSSELVLKRGKSLVAGSEVFGYYGDEFARLDCKCDSPTFHDPDSSPSSTPPKPQKRQNPYIDLESASRADSMDLDSIRMEGSSRVHVHQSPLGPFDRFIQARNLDRDTDDAAPKGISGRKKKRRKSRKHDSSQDHDDHPVAAGDDNDIQYLSDGIGIAAGHLRSTTPKRRKKGSISKAGVIEIDQDQDALEVVSLFSSLRASVVPDDGADNVLVPESSGNAAEEPTPSPSPPSTSDIMNRMMQLDERIEDQLDILQDREQQFDKLIADLIDLKEVVQRDAKVLAQLRRQQKGLIKGITEILTKTGKATLEESRPAGGRSHQSVSVCSSYSSIAPSIMLNLWRVSQRKVENAASEAPEGLSPTSIHAEPIEIPSSDEDVAYGSPETIFSTSSDGDGYDQIMRNMEEDNLTKEEADAIHLLH</sequence>
<feature type="compositionally biased region" description="Basic residues" evidence="1">
    <location>
        <begin position="1"/>
        <end position="15"/>
    </location>
</feature>
<accession>A0AAJ8KHH0</accession>
<reference evidence="2" key="1">
    <citation type="submission" date="2013-07" db="EMBL/GenBank/DDBJ databases">
        <authorList>
            <consortium name="The Broad Institute Genome Sequencing Platform"/>
            <person name="Cuomo C."/>
            <person name="Litvintseva A."/>
            <person name="Chen Y."/>
            <person name="Heitman J."/>
            <person name="Sun S."/>
            <person name="Springer D."/>
            <person name="Dromer F."/>
            <person name="Young S.K."/>
            <person name="Zeng Q."/>
            <person name="Gargeya S."/>
            <person name="Fitzgerald M."/>
            <person name="Abouelleil A."/>
            <person name="Alvarado L."/>
            <person name="Berlin A.M."/>
            <person name="Chapman S.B."/>
            <person name="Dewar J."/>
            <person name="Goldberg J."/>
            <person name="Griggs A."/>
            <person name="Gujja S."/>
            <person name="Hansen M."/>
            <person name="Howarth C."/>
            <person name="Imamovic A."/>
            <person name="Larimer J."/>
            <person name="McCowan C."/>
            <person name="Murphy C."/>
            <person name="Pearson M."/>
            <person name="Priest M."/>
            <person name="Roberts A."/>
            <person name="Saif S."/>
            <person name="Shea T."/>
            <person name="Sykes S."/>
            <person name="Wortman J."/>
            <person name="Nusbaum C."/>
            <person name="Birren B."/>
        </authorList>
    </citation>
    <scope>NUCLEOTIDE SEQUENCE</scope>
    <source>
        <strain evidence="2">CBS 10117</strain>
    </source>
</reference>
<dbReference type="AlphaFoldDB" id="A0AAJ8KHH0"/>
<feature type="region of interest" description="Disordered" evidence="1">
    <location>
        <begin position="397"/>
        <end position="441"/>
    </location>
</feature>
<organism evidence="2 3">
    <name type="scientific">Kwoniella dejecticola CBS 10117</name>
    <dbReference type="NCBI Taxonomy" id="1296121"/>
    <lineage>
        <taxon>Eukaryota</taxon>
        <taxon>Fungi</taxon>
        <taxon>Dikarya</taxon>
        <taxon>Basidiomycota</taxon>
        <taxon>Agaricomycotina</taxon>
        <taxon>Tremellomycetes</taxon>
        <taxon>Tremellales</taxon>
        <taxon>Cryptococcaceae</taxon>
        <taxon>Kwoniella</taxon>
    </lineage>
</organism>
<gene>
    <name evidence="2" type="ORF">I303_100990</name>
</gene>
<protein>
    <recommendedName>
        <fullName evidence="4">SET domain-containing protein</fullName>
    </recommendedName>
</protein>
<feature type="compositionally biased region" description="Basic and acidic residues" evidence="1">
    <location>
        <begin position="423"/>
        <end position="433"/>
    </location>
</feature>